<keyword evidence="4" id="KW-0964">Secreted</keyword>
<feature type="region of interest" description="Disordered" evidence="16">
    <location>
        <begin position="584"/>
        <end position="618"/>
    </location>
</feature>
<feature type="transmembrane region" description="Helical" evidence="17">
    <location>
        <begin position="621"/>
        <end position="643"/>
    </location>
</feature>
<comment type="caution">
    <text evidence="19">The sequence shown here is derived from an EMBL/GenBank/DDBJ whole genome shotgun (WGS) entry which is preliminary data.</text>
</comment>
<evidence type="ECO:0000256" key="15">
    <source>
        <dbReference type="ARBA" id="ARBA00049745"/>
    </source>
</evidence>
<evidence type="ECO:0000256" key="3">
    <source>
        <dbReference type="ARBA" id="ARBA00022475"/>
    </source>
</evidence>
<feature type="compositionally biased region" description="Low complexity" evidence="16">
    <location>
        <begin position="597"/>
        <end position="612"/>
    </location>
</feature>
<comment type="subcellular location">
    <subcellularLocation>
        <location evidence="1">Cell membrane</location>
        <topology evidence="1">Single-pass type I membrane protein</topology>
    </subcellularLocation>
    <subcellularLocation>
        <location evidence="2">Secreted</location>
    </subcellularLocation>
</comment>
<dbReference type="Proteomes" id="UP000475037">
    <property type="component" value="Unassembled WGS sequence"/>
</dbReference>
<dbReference type="GO" id="GO:0005576">
    <property type="term" value="C:extracellular region"/>
    <property type="evidence" value="ECO:0007669"/>
    <property type="project" value="UniProtKB-SubCell"/>
</dbReference>
<keyword evidence="6" id="KW-0732">Signal</keyword>
<dbReference type="SUPFAM" id="SSF48726">
    <property type="entry name" value="Immunoglobulin"/>
    <property type="match status" value="5"/>
</dbReference>
<evidence type="ECO:0000256" key="5">
    <source>
        <dbReference type="ARBA" id="ARBA00022692"/>
    </source>
</evidence>
<evidence type="ECO:0000256" key="13">
    <source>
        <dbReference type="ARBA" id="ARBA00049604"/>
    </source>
</evidence>
<dbReference type="GO" id="GO:0004888">
    <property type="term" value="F:transmembrane signaling receptor activity"/>
    <property type="evidence" value="ECO:0007669"/>
    <property type="project" value="TreeGrafter"/>
</dbReference>
<reference evidence="19 20" key="1">
    <citation type="submission" date="2019-11" db="EMBL/GenBank/DDBJ databases">
        <authorList>
            <person name="Yang C."/>
            <person name="Li F."/>
        </authorList>
    </citation>
    <scope>NUCLEOTIDE SEQUENCE [LARGE SCALE GENOMIC DNA]</scope>
    <source>
        <strain evidence="19">KB4526</strain>
        <tissue evidence="19">Muscle</tissue>
    </source>
</reference>
<feature type="compositionally biased region" description="Polar residues" evidence="16">
    <location>
        <begin position="680"/>
        <end position="689"/>
    </location>
</feature>
<dbReference type="GO" id="GO:0005886">
    <property type="term" value="C:plasma membrane"/>
    <property type="evidence" value="ECO:0007669"/>
    <property type="project" value="UniProtKB-SubCell"/>
</dbReference>
<keyword evidence="20" id="KW-1185">Reference proteome</keyword>
<dbReference type="InterPro" id="IPR036179">
    <property type="entry name" value="Ig-like_dom_sf"/>
</dbReference>
<evidence type="ECO:0000256" key="7">
    <source>
        <dbReference type="ARBA" id="ARBA00022989"/>
    </source>
</evidence>
<sequence length="746" mass="81479">VVFMKSPIFGPQEVSSVEGDSATITCYYPATSVNRHTRKYWCRQGANGRCTTLLSSEGYISKDYEGRANLTNFPENNTFVVNIGHLTRNDSGRYKCGLGISSRGLNFDVSLEVSRGPGVENDVEVYVADLGRPVTITCPFKHGNSEKRKSVCKKTGQNCVLIVDSNGYVNPNFGNRGHIVIQGTSQLAFSFIIKPVHLSDAGIYTCQAGDDSSGDKHTFDLQVLKPEPELLYGDLRGSVTFDCSLGSDMKNVAKFLCRMSNGKNCDVVINTLGKKAKAFEGRILLSPEDKGLFKVHITSLRKEDAGHYLCGAHSDGQPHEDGPFQAWQLFVNEETTMPHTPSVVKGVVGGSVAVLCPYNPKEVDSLKYWCRWKNTPNGSCQQLVESEGLVNEQYEGRLALYEEPGNGTYTVILNQLTTKDAGFYWCLTNKDVRWRSTVELKVVEGEPSLKVPENVTAFVGESFKLPCHFPCKYYPHEKYWCKWSNKGCKTLPTQDDGPSQAFVNCDQNSQIISLTLNPVAKEDEGWYWCGVKDGHRYGETMAVYVAVENRVKGSQDVSQANAAPGEQAVESSVRKVGNKVIQDPGFSVEDRAAKDTGASAGESGASADTGSSAGQGGSSKVLVSTLVPLGLVLALGAVVVGVLRARHRKNVDRISVRSYRTDISMSDFENSREFGANDNMGASQVTHETSLGGKDEFSATTENTVETEEPKKPKRSSKEEADMAYTAFLLQTNNMAAEVQGGPREA</sequence>
<evidence type="ECO:0000256" key="17">
    <source>
        <dbReference type="SAM" id="Phobius"/>
    </source>
</evidence>
<feature type="non-terminal residue" evidence="19">
    <location>
        <position position="746"/>
    </location>
</feature>
<protein>
    <recommendedName>
        <fullName evidence="15">Polymeric immunoglobulin receptor</fullName>
    </recommendedName>
</protein>
<evidence type="ECO:0000256" key="8">
    <source>
        <dbReference type="ARBA" id="ARBA00023136"/>
    </source>
</evidence>
<evidence type="ECO:0000256" key="1">
    <source>
        <dbReference type="ARBA" id="ARBA00004251"/>
    </source>
</evidence>
<dbReference type="AlphaFoldDB" id="A0A6G1AJA9"/>
<dbReference type="InterPro" id="IPR007110">
    <property type="entry name" value="Ig-like_dom"/>
</dbReference>
<dbReference type="SMART" id="SM00406">
    <property type="entry name" value="IGv"/>
    <property type="match status" value="4"/>
</dbReference>
<dbReference type="SMART" id="SM00409">
    <property type="entry name" value="IG"/>
    <property type="match status" value="5"/>
</dbReference>
<evidence type="ECO:0000256" key="9">
    <source>
        <dbReference type="ARBA" id="ARBA00023157"/>
    </source>
</evidence>
<feature type="domain" description="Ig-like" evidence="18">
    <location>
        <begin position="7"/>
        <end position="112"/>
    </location>
</feature>
<dbReference type="PANTHER" id="PTHR11860:SF82">
    <property type="entry name" value="POLYMERIC IMMUNOGLOBULIN RECEPTOR"/>
    <property type="match status" value="1"/>
</dbReference>
<evidence type="ECO:0000256" key="2">
    <source>
        <dbReference type="ARBA" id="ARBA00004613"/>
    </source>
</evidence>
<dbReference type="FunFam" id="2.60.40.10:FF:001340">
    <property type="entry name" value="Polymeric immunoglobulin receptor"/>
    <property type="match status" value="2"/>
</dbReference>
<comment type="function">
    <text evidence="13">Through its N-linked glycans ensures anchoring of secretory IgA (sIgA) molecules to mucus lining the epithelial surface to neutralize extracellular pathogens. On its own (free form) may act as a non-specific microbial scavenger to prevent pathogen interaction with epithelial cells.</text>
</comment>
<keyword evidence="10" id="KW-0325">Glycoprotein</keyword>
<accession>A0A6G1AJA9</accession>
<dbReference type="EMBL" id="VOAJ01005095">
    <property type="protein sequence ID" value="KAF0875929.1"/>
    <property type="molecule type" value="Genomic_DNA"/>
</dbReference>
<evidence type="ECO:0000256" key="12">
    <source>
        <dbReference type="ARBA" id="ARBA00049599"/>
    </source>
</evidence>
<keyword evidence="3" id="KW-1003">Cell membrane</keyword>
<keyword evidence="9" id="KW-1015">Disulfide bond</keyword>
<dbReference type="PROSITE" id="PS50835">
    <property type="entry name" value="IG_LIKE"/>
    <property type="match status" value="2"/>
</dbReference>
<organism evidence="19 20">
    <name type="scientific">Crocuta crocuta</name>
    <name type="common">Spotted hyena</name>
    <dbReference type="NCBI Taxonomy" id="9678"/>
    <lineage>
        <taxon>Eukaryota</taxon>
        <taxon>Metazoa</taxon>
        <taxon>Chordata</taxon>
        <taxon>Craniata</taxon>
        <taxon>Vertebrata</taxon>
        <taxon>Euteleostomi</taxon>
        <taxon>Mammalia</taxon>
        <taxon>Eutheria</taxon>
        <taxon>Laurasiatheria</taxon>
        <taxon>Carnivora</taxon>
        <taxon>Feliformia</taxon>
        <taxon>Hyaenidae</taxon>
        <taxon>Crocuta</taxon>
    </lineage>
</organism>
<dbReference type="PANTHER" id="PTHR11860">
    <property type="entry name" value="POLYMERIC-IMMUNOGLOBULIN RECEPTOR"/>
    <property type="match status" value="1"/>
</dbReference>
<feature type="compositionally biased region" description="Basic and acidic residues" evidence="16">
    <location>
        <begin position="708"/>
        <end position="721"/>
    </location>
</feature>
<keyword evidence="7 17" id="KW-1133">Transmembrane helix</keyword>
<dbReference type="CDD" id="cd05716">
    <property type="entry name" value="IgV_pIgR_like"/>
    <property type="match status" value="4"/>
</dbReference>
<keyword evidence="11" id="KW-0393">Immunoglobulin domain</keyword>
<proteinExistence type="predicted"/>
<evidence type="ECO:0000313" key="20">
    <source>
        <dbReference type="Proteomes" id="UP000475037"/>
    </source>
</evidence>
<feature type="non-terminal residue" evidence="19">
    <location>
        <position position="1"/>
    </location>
</feature>
<evidence type="ECO:0000256" key="6">
    <source>
        <dbReference type="ARBA" id="ARBA00022729"/>
    </source>
</evidence>
<evidence type="ECO:0000313" key="19">
    <source>
        <dbReference type="EMBL" id="KAF0875929.1"/>
    </source>
</evidence>
<evidence type="ECO:0000256" key="11">
    <source>
        <dbReference type="ARBA" id="ARBA00023319"/>
    </source>
</evidence>
<dbReference type="Gene3D" id="2.60.40.10">
    <property type="entry name" value="Immunoglobulins"/>
    <property type="match status" value="5"/>
</dbReference>
<gene>
    <name evidence="19" type="primary">Pigr</name>
    <name evidence="19" type="ORF">FOF47_R09689</name>
</gene>
<dbReference type="InterPro" id="IPR013783">
    <property type="entry name" value="Ig-like_fold"/>
</dbReference>
<dbReference type="Pfam" id="PF07686">
    <property type="entry name" value="V-set"/>
    <property type="match status" value="5"/>
</dbReference>
<feature type="domain" description="Ig-like" evidence="18">
    <location>
        <begin position="447"/>
        <end position="546"/>
    </location>
</feature>
<dbReference type="InterPro" id="IPR050671">
    <property type="entry name" value="CD300_family_receptors"/>
</dbReference>
<comment type="subunit">
    <text evidence="14">Interacts (mainly via CDR1-like domain) with dimeric IgA. Interacts (mainly via CDR2-like domain) with pentameric IgM.</text>
</comment>
<evidence type="ECO:0000259" key="18">
    <source>
        <dbReference type="PROSITE" id="PS50835"/>
    </source>
</evidence>
<evidence type="ECO:0000256" key="16">
    <source>
        <dbReference type="SAM" id="MobiDB-lite"/>
    </source>
</evidence>
<evidence type="ECO:0000256" key="14">
    <source>
        <dbReference type="ARBA" id="ARBA00049678"/>
    </source>
</evidence>
<comment type="function">
    <text evidence="12">Mediates selective transcytosis of polymeric IgA and IgM across mucosal epithelial cells. Binds polymeric IgA and IgM at the basolateral surface of epithelial cells. The complex is then transported across the cell to be secreted at the apical surface. During this process, a cleavage occurs that separates the extracellular (known as the secretory component) from the transmembrane segment.</text>
</comment>
<keyword evidence="5 17" id="KW-0812">Transmembrane</keyword>
<evidence type="ECO:0000256" key="4">
    <source>
        <dbReference type="ARBA" id="ARBA00022525"/>
    </source>
</evidence>
<dbReference type="InterPro" id="IPR013106">
    <property type="entry name" value="Ig_V-set"/>
</dbReference>
<feature type="region of interest" description="Disordered" evidence="16">
    <location>
        <begin position="674"/>
        <end position="723"/>
    </location>
</feature>
<evidence type="ECO:0000256" key="10">
    <source>
        <dbReference type="ARBA" id="ARBA00023180"/>
    </source>
</evidence>
<keyword evidence="8 17" id="KW-0472">Membrane</keyword>
<name>A0A6G1AJA9_CROCR</name>
<dbReference type="InterPro" id="IPR003599">
    <property type="entry name" value="Ig_sub"/>
</dbReference>